<dbReference type="InterPro" id="IPR050266">
    <property type="entry name" value="AB_hydrolase_sf"/>
</dbReference>
<evidence type="ECO:0000313" key="2">
    <source>
        <dbReference type="EMBL" id="SDF85945.1"/>
    </source>
</evidence>
<dbReference type="SUPFAM" id="SSF53474">
    <property type="entry name" value="alpha/beta-Hydrolases"/>
    <property type="match status" value="1"/>
</dbReference>
<accession>A0A8G2BI89</accession>
<dbReference type="PRINTS" id="PR00111">
    <property type="entry name" value="ABHYDROLASE"/>
</dbReference>
<evidence type="ECO:0000313" key="3">
    <source>
        <dbReference type="Proteomes" id="UP000198615"/>
    </source>
</evidence>
<proteinExistence type="predicted"/>
<dbReference type="InterPro" id="IPR000073">
    <property type="entry name" value="AB_hydrolase_1"/>
</dbReference>
<dbReference type="GO" id="GO:0016020">
    <property type="term" value="C:membrane"/>
    <property type="evidence" value="ECO:0007669"/>
    <property type="project" value="TreeGrafter"/>
</dbReference>
<dbReference type="Gene3D" id="3.40.50.1820">
    <property type="entry name" value="alpha/beta hydrolase"/>
    <property type="match status" value="1"/>
</dbReference>
<reference evidence="2 3" key="1">
    <citation type="submission" date="2016-10" db="EMBL/GenBank/DDBJ databases">
        <authorList>
            <person name="Varghese N."/>
            <person name="Submissions S."/>
        </authorList>
    </citation>
    <scope>NUCLEOTIDE SEQUENCE [LARGE SCALE GENOMIC DNA]</scope>
    <source>
        <strain evidence="2 3">DSM 18839</strain>
    </source>
</reference>
<name>A0A8G2BI89_9PROT</name>
<protein>
    <submittedName>
        <fullName evidence="2">Pimeloyl-ACP methyl ester carboxylesterase</fullName>
    </submittedName>
</protein>
<gene>
    <name evidence="2" type="ORF">SAMN05660686_02576</name>
</gene>
<dbReference type="RefSeq" id="WP_093150839.1">
    <property type="nucleotide sequence ID" value="NZ_FNBW01000007.1"/>
</dbReference>
<evidence type="ECO:0000259" key="1">
    <source>
        <dbReference type="Pfam" id="PF00561"/>
    </source>
</evidence>
<dbReference type="PANTHER" id="PTHR43798:SF27">
    <property type="entry name" value="HYDROLASE ALPHA_BETA HYDROLASE FOLD FAMILY"/>
    <property type="match status" value="1"/>
</dbReference>
<sequence>MTGMGQVLEVENRRIVYDVIDITAPWRSGPQRTVLFHHGVAMDRQMWRDWLPALVNTHRVVLFDMYGCGESEADGSAKDWSPQARVRDILALADAVGAERFHLVGESYGGTVALLAGLTAPERIQTLTAVTTAHVGSSIASVDWWQRLIDEVGMAGWAEEMMPHRFHPDGISAPMAQWYLNRQATTTGESVVCILRELQNLDLKERVAELDLPVLLLHGDSSPFVSAALVADLHGRLPNSRLKIFPHARHGLPFSHGHACGEALAAFLADWEAGV</sequence>
<organism evidence="2 3">
    <name type="scientific">Thalassobaculum litoreum DSM 18839</name>
    <dbReference type="NCBI Taxonomy" id="1123362"/>
    <lineage>
        <taxon>Bacteria</taxon>
        <taxon>Pseudomonadati</taxon>
        <taxon>Pseudomonadota</taxon>
        <taxon>Alphaproteobacteria</taxon>
        <taxon>Rhodospirillales</taxon>
        <taxon>Thalassobaculaceae</taxon>
        <taxon>Thalassobaculum</taxon>
    </lineage>
</organism>
<comment type="caution">
    <text evidence="2">The sequence shown here is derived from an EMBL/GenBank/DDBJ whole genome shotgun (WGS) entry which is preliminary data.</text>
</comment>
<dbReference type="InterPro" id="IPR029058">
    <property type="entry name" value="AB_hydrolase_fold"/>
</dbReference>
<dbReference type="Pfam" id="PF00561">
    <property type="entry name" value="Abhydrolase_1"/>
    <property type="match status" value="1"/>
</dbReference>
<keyword evidence="3" id="KW-1185">Reference proteome</keyword>
<dbReference type="AlphaFoldDB" id="A0A8G2BI89"/>
<dbReference type="EMBL" id="FNBW01000007">
    <property type="protein sequence ID" value="SDF85945.1"/>
    <property type="molecule type" value="Genomic_DNA"/>
</dbReference>
<feature type="domain" description="AB hydrolase-1" evidence="1">
    <location>
        <begin position="33"/>
        <end position="155"/>
    </location>
</feature>
<dbReference type="OrthoDB" id="9799612at2"/>
<dbReference type="PANTHER" id="PTHR43798">
    <property type="entry name" value="MONOACYLGLYCEROL LIPASE"/>
    <property type="match status" value="1"/>
</dbReference>
<dbReference type="Proteomes" id="UP000198615">
    <property type="component" value="Unassembled WGS sequence"/>
</dbReference>